<accession>A0AAV6IDN4</accession>
<comment type="caution">
    <text evidence="1">The sequence shown here is derived from an EMBL/GenBank/DDBJ whole genome shotgun (WGS) entry which is preliminary data.</text>
</comment>
<gene>
    <name evidence="1" type="ORF">RHGRI_031730</name>
</gene>
<dbReference type="EMBL" id="JACTNZ010000011">
    <property type="protein sequence ID" value="KAG5525149.1"/>
    <property type="molecule type" value="Genomic_DNA"/>
</dbReference>
<name>A0AAV6IDN4_9ERIC</name>
<keyword evidence="2" id="KW-1185">Reference proteome</keyword>
<dbReference type="Proteomes" id="UP000823749">
    <property type="component" value="Chromosome 11"/>
</dbReference>
<dbReference type="AlphaFoldDB" id="A0AAV6IDN4"/>
<evidence type="ECO:0000313" key="1">
    <source>
        <dbReference type="EMBL" id="KAG5525149.1"/>
    </source>
</evidence>
<protein>
    <submittedName>
        <fullName evidence="1">Uncharacterized protein</fullName>
    </submittedName>
</protein>
<sequence length="86" mass="9366">MGLKPGEKAVGAEGRGGGTVAKVANPIARGARTKSAFVSLIPPKRKLVKKMMWDSMVQAMVSYFCSINNKKKKKKKDNNKNKTFPA</sequence>
<organism evidence="1 2">
    <name type="scientific">Rhododendron griersonianum</name>
    <dbReference type="NCBI Taxonomy" id="479676"/>
    <lineage>
        <taxon>Eukaryota</taxon>
        <taxon>Viridiplantae</taxon>
        <taxon>Streptophyta</taxon>
        <taxon>Embryophyta</taxon>
        <taxon>Tracheophyta</taxon>
        <taxon>Spermatophyta</taxon>
        <taxon>Magnoliopsida</taxon>
        <taxon>eudicotyledons</taxon>
        <taxon>Gunneridae</taxon>
        <taxon>Pentapetalae</taxon>
        <taxon>asterids</taxon>
        <taxon>Ericales</taxon>
        <taxon>Ericaceae</taxon>
        <taxon>Ericoideae</taxon>
        <taxon>Rhodoreae</taxon>
        <taxon>Rhododendron</taxon>
    </lineage>
</organism>
<evidence type="ECO:0000313" key="2">
    <source>
        <dbReference type="Proteomes" id="UP000823749"/>
    </source>
</evidence>
<proteinExistence type="predicted"/>
<reference evidence="1" key="1">
    <citation type="submission" date="2020-08" db="EMBL/GenBank/DDBJ databases">
        <title>Plant Genome Project.</title>
        <authorList>
            <person name="Zhang R.-G."/>
        </authorList>
    </citation>
    <scope>NUCLEOTIDE SEQUENCE</scope>
    <source>
        <strain evidence="1">WSP0</strain>
        <tissue evidence="1">Leaf</tissue>
    </source>
</reference>